<accession>A0A6J4Q2V1</accession>
<dbReference type="EMBL" id="CADCUQ010000828">
    <property type="protein sequence ID" value="CAA9432577.1"/>
    <property type="molecule type" value="Genomic_DNA"/>
</dbReference>
<proteinExistence type="predicted"/>
<gene>
    <name evidence="2" type="ORF">AVDCRST_MAG64-3606</name>
</gene>
<evidence type="ECO:0000256" key="1">
    <source>
        <dbReference type="SAM" id="MobiDB-lite"/>
    </source>
</evidence>
<feature type="non-terminal residue" evidence="2">
    <location>
        <position position="62"/>
    </location>
</feature>
<name>A0A6J4Q2V1_9BACT</name>
<dbReference type="AlphaFoldDB" id="A0A6J4Q2V1"/>
<feature type="region of interest" description="Disordered" evidence="1">
    <location>
        <begin position="1"/>
        <end position="20"/>
    </location>
</feature>
<organism evidence="2">
    <name type="scientific">uncultured Phycisphaerae bacterium</name>
    <dbReference type="NCBI Taxonomy" id="904963"/>
    <lineage>
        <taxon>Bacteria</taxon>
        <taxon>Pseudomonadati</taxon>
        <taxon>Planctomycetota</taxon>
        <taxon>Phycisphaerae</taxon>
        <taxon>environmental samples</taxon>
    </lineage>
</organism>
<sequence length="62" mass="6596">EPEGERHLSGASQRFLRGSPGGDAVGGWADACCDAPERCCRRLRADQLDAEHSGEVARASEV</sequence>
<protein>
    <submittedName>
        <fullName evidence="2">Uncharacterized protein</fullName>
    </submittedName>
</protein>
<feature type="non-terminal residue" evidence="2">
    <location>
        <position position="1"/>
    </location>
</feature>
<reference evidence="2" key="1">
    <citation type="submission" date="2020-02" db="EMBL/GenBank/DDBJ databases">
        <authorList>
            <person name="Meier V. D."/>
        </authorList>
    </citation>
    <scope>NUCLEOTIDE SEQUENCE</scope>
    <source>
        <strain evidence="2">AVDCRST_MAG64</strain>
    </source>
</reference>
<evidence type="ECO:0000313" key="2">
    <source>
        <dbReference type="EMBL" id="CAA9432577.1"/>
    </source>
</evidence>